<feature type="region of interest" description="Disordered" evidence="1">
    <location>
        <begin position="67"/>
        <end position="86"/>
    </location>
</feature>
<organism evidence="2 3">
    <name type="scientific">Methylobacterium tardum</name>
    <dbReference type="NCBI Taxonomy" id="374432"/>
    <lineage>
        <taxon>Bacteria</taxon>
        <taxon>Pseudomonadati</taxon>
        <taxon>Pseudomonadota</taxon>
        <taxon>Alphaproteobacteria</taxon>
        <taxon>Hyphomicrobiales</taxon>
        <taxon>Methylobacteriaceae</taxon>
        <taxon>Methylobacterium</taxon>
    </lineage>
</organism>
<accession>A0AA37TB82</accession>
<protein>
    <submittedName>
        <fullName evidence="2">Uncharacterized protein</fullName>
    </submittedName>
</protein>
<name>A0AA37TB82_9HYPH</name>
<evidence type="ECO:0000313" key="2">
    <source>
        <dbReference type="EMBL" id="GLS68707.1"/>
    </source>
</evidence>
<dbReference type="EMBL" id="BSPL01000007">
    <property type="protein sequence ID" value="GLS68707.1"/>
    <property type="molecule type" value="Genomic_DNA"/>
</dbReference>
<sequence length="86" mass="9261">MPSPDTQTCEVKIEGAWLAVSLDEAAAHYTMAVKRCPACHGRVAISGTYSGLNVQRRVYHRKAHSGCPLKPEAYSGTPSPHPQALT</sequence>
<proteinExistence type="predicted"/>
<dbReference type="AlphaFoldDB" id="A0AA37TB82"/>
<dbReference type="Proteomes" id="UP001157440">
    <property type="component" value="Unassembled WGS sequence"/>
</dbReference>
<keyword evidence="3" id="KW-1185">Reference proteome</keyword>
<evidence type="ECO:0000313" key="3">
    <source>
        <dbReference type="Proteomes" id="UP001157440"/>
    </source>
</evidence>
<evidence type="ECO:0000256" key="1">
    <source>
        <dbReference type="SAM" id="MobiDB-lite"/>
    </source>
</evidence>
<comment type="caution">
    <text evidence="2">The sequence shown here is derived from an EMBL/GenBank/DDBJ whole genome shotgun (WGS) entry which is preliminary data.</text>
</comment>
<reference evidence="3" key="1">
    <citation type="journal article" date="2019" name="Int. J. Syst. Evol. Microbiol.">
        <title>The Global Catalogue of Microorganisms (GCM) 10K type strain sequencing project: providing services to taxonomists for standard genome sequencing and annotation.</title>
        <authorList>
            <consortium name="The Broad Institute Genomics Platform"/>
            <consortium name="The Broad Institute Genome Sequencing Center for Infectious Disease"/>
            <person name="Wu L."/>
            <person name="Ma J."/>
        </authorList>
    </citation>
    <scope>NUCLEOTIDE SEQUENCE [LARGE SCALE GENOMIC DNA]</scope>
    <source>
        <strain evidence="3">NBRC 103632</strain>
    </source>
</reference>
<gene>
    <name evidence="2" type="ORF">GCM10007890_07190</name>
</gene>